<proteinExistence type="predicted"/>
<evidence type="ECO:0000313" key="4">
    <source>
        <dbReference type="Proteomes" id="UP001200537"/>
    </source>
</evidence>
<feature type="compositionally biased region" description="Low complexity" evidence="1">
    <location>
        <begin position="125"/>
        <end position="139"/>
    </location>
</feature>
<dbReference type="AlphaFoldDB" id="A0AAJ1BD73"/>
<keyword evidence="2" id="KW-1133">Transmembrane helix</keyword>
<comment type="caution">
    <text evidence="3">The sequence shown here is derived from an EMBL/GenBank/DDBJ whole genome shotgun (WGS) entry which is preliminary data.</text>
</comment>
<keyword evidence="2" id="KW-0812">Transmembrane</keyword>
<organism evidence="3 4">
    <name type="scientific">Varibaculum cambriense</name>
    <dbReference type="NCBI Taxonomy" id="184870"/>
    <lineage>
        <taxon>Bacteria</taxon>
        <taxon>Bacillati</taxon>
        <taxon>Actinomycetota</taxon>
        <taxon>Actinomycetes</taxon>
        <taxon>Actinomycetales</taxon>
        <taxon>Actinomycetaceae</taxon>
        <taxon>Varibaculum</taxon>
    </lineage>
</organism>
<dbReference type="RefSeq" id="WP_024059671.1">
    <property type="nucleotide sequence ID" value="NZ_JAGZVZ010000013.1"/>
</dbReference>
<gene>
    <name evidence="3" type="ORF">L0M99_09590</name>
</gene>
<name>A0AAJ1BD73_9ACTO</name>
<feature type="transmembrane region" description="Helical" evidence="2">
    <location>
        <begin position="205"/>
        <end position="224"/>
    </location>
</feature>
<dbReference type="EMBL" id="JAKNHJ010000026">
    <property type="protein sequence ID" value="MCG4618733.1"/>
    <property type="molecule type" value="Genomic_DNA"/>
</dbReference>
<sequence>MSEQPGYGYRGESEPQVNPHAPEAGQGRYFPPRSTSQQSQPPAQLPHAVGGIPQVPLPAEPDPNLYQQVPPARAGDPRPAEPSYQSVQPALEPSQSAENYPPADPGSLPRPATPYPASEQLSPRADSSAAAGDYDAPAAVYGTMPSNLPAPQNNRTSPQPQAVTPSGLTPTSSEAIASSTLNASSSGEAEGNSPQVTSSRRSPWWLLYGLVILVLIALVSWQIVRLSTGKVPSAVPLGSQAGTTETVAAPEPKPVSTTQTEQVKKVLAAQPVTPAQLGGDKKRVTFRSQSGIVVCTIAEKLEDGVPPLVPLAADGSGALASGSGVVCATASNFEAAGNVGKCKQGDLRLSVLGVWDSSSGIGGCVNGTTPLYQDVKSGQKDNSGKRFDLQPLGTGQYTQLGKYACTFGGTDATCVNVSTGKGFTFTDLEGYKFF</sequence>
<keyword evidence="2" id="KW-0472">Membrane</keyword>
<dbReference type="Proteomes" id="UP001200537">
    <property type="component" value="Unassembled WGS sequence"/>
</dbReference>
<protein>
    <submittedName>
        <fullName evidence="3">Uncharacterized protein</fullName>
    </submittedName>
</protein>
<feature type="compositionally biased region" description="Polar residues" evidence="1">
    <location>
        <begin position="83"/>
        <end position="98"/>
    </location>
</feature>
<accession>A0AAJ1BD73</accession>
<feature type="region of interest" description="Disordered" evidence="1">
    <location>
        <begin position="1"/>
        <end position="173"/>
    </location>
</feature>
<feature type="region of interest" description="Disordered" evidence="1">
    <location>
        <begin position="180"/>
        <end position="199"/>
    </location>
</feature>
<feature type="compositionally biased region" description="Polar residues" evidence="1">
    <location>
        <begin position="144"/>
        <end position="173"/>
    </location>
</feature>
<evidence type="ECO:0000256" key="2">
    <source>
        <dbReference type="SAM" id="Phobius"/>
    </source>
</evidence>
<evidence type="ECO:0000256" key="1">
    <source>
        <dbReference type="SAM" id="MobiDB-lite"/>
    </source>
</evidence>
<reference evidence="3" key="1">
    <citation type="submission" date="2022-01" db="EMBL/GenBank/DDBJ databases">
        <title>Collection of gut derived symbiotic bacterial strains cultured from healthy donors.</title>
        <authorList>
            <person name="Lin H."/>
            <person name="Kohout C."/>
            <person name="Waligurski E."/>
            <person name="Pamer E.G."/>
        </authorList>
    </citation>
    <scope>NUCLEOTIDE SEQUENCE</scope>
    <source>
        <strain evidence="3">DFI.7.46</strain>
    </source>
</reference>
<evidence type="ECO:0000313" key="3">
    <source>
        <dbReference type="EMBL" id="MCG4618733.1"/>
    </source>
</evidence>
<feature type="compositionally biased region" description="Low complexity" evidence="1">
    <location>
        <begin position="31"/>
        <end position="46"/>
    </location>
</feature>